<protein>
    <submittedName>
        <fullName evidence="2">Dot/Icm T4SS effector</fullName>
    </submittedName>
</protein>
<dbReference type="GO" id="GO:0031267">
    <property type="term" value="F:small GTPase binding"/>
    <property type="evidence" value="ECO:0007669"/>
    <property type="project" value="InterPro"/>
</dbReference>
<comment type="caution">
    <text evidence="2">The sequence shown here is derived from an EMBL/GenBank/DDBJ whole genome shotgun (WGS) entry which is preliminary data.</text>
</comment>
<dbReference type="OrthoDB" id="5649872at2"/>
<feature type="domain" description="DrrA phosphatidylinositol 4-phosphate binding" evidence="1">
    <location>
        <begin position="295"/>
        <end position="397"/>
    </location>
</feature>
<dbReference type="CDD" id="cd22555">
    <property type="entry name" value="Lpg2603_kinase"/>
    <property type="match status" value="1"/>
</dbReference>
<sequence length="412" mass="48099">MPLSVKEIISGVDITSHYLGSESQPFKIFRHNKNVYAVRYNETEAVDFVHLWGSHKGEMQSKNEYLGSGVVGQVFKKTENKAFKEIGDKKYKGHEIKANLAILEQKFLLQEHGIDQYFVLGLWNIKDKSNVVFNMPKLEMKYPSKMDFQPQYEAFVLGLKKLNERGYCHPDLANDPWHNSPQNLFFTAEGLRTVDLDSGFYPHQNNEKMKIYGKDQWLYVYNHRFPPENTKRNQWRQEIEDWYNKHQGQALSDNPVALFNLHNRGKIALPADMVYEMHLKNSDKAVEEYRSGSQENRVHRFHEVSADDFPHERFKREYKSIKGDALKRTILHELKDELAQVGTREELMEIKTRFLNSPEMAIFDKAQGKWTHRFDLKTDSHKAVEKLFAAAEERLNDADKAKGMERPGVGKS</sequence>
<dbReference type="Pfam" id="PF14860">
    <property type="entry name" value="DrrA_P4M"/>
    <property type="match status" value="1"/>
</dbReference>
<evidence type="ECO:0000313" key="3">
    <source>
        <dbReference type="Proteomes" id="UP000054773"/>
    </source>
</evidence>
<dbReference type="InterPro" id="IPR028057">
    <property type="entry name" value="DrrA_P4M"/>
</dbReference>
<dbReference type="Proteomes" id="UP000054773">
    <property type="component" value="Unassembled WGS sequence"/>
</dbReference>
<evidence type="ECO:0000313" key="2">
    <source>
        <dbReference type="EMBL" id="KTC99197.1"/>
    </source>
</evidence>
<dbReference type="EMBL" id="LNYA01000006">
    <property type="protein sequence ID" value="KTC99197.1"/>
    <property type="molecule type" value="Genomic_DNA"/>
</dbReference>
<proteinExistence type="predicted"/>
<dbReference type="RefSeq" id="WP_058525766.1">
    <property type="nucleotide sequence ID" value="NZ_CAAAHY010000021.1"/>
</dbReference>
<dbReference type="GO" id="GO:0044161">
    <property type="term" value="C:host cell cytoplasmic vesicle"/>
    <property type="evidence" value="ECO:0007669"/>
    <property type="project" value="InterPro"/>
</dbReference>
<gene>
    <name evidence="2" type="ORF">Lery_0590</name>
</gene>
<organism evidence="2 3">
    <name type="scientific">Legionella erythra</name>
    <dbReference type="NCBI Taxonomy" id="448"/>
    <lineage>
        <taxon>Bacteria</taxon>
        <taxon>Pseudomonadati</taxon>
        <taxon>Pseudomonadota</taxon>
        <taxon>Gammaproteobacteria</taxon>
        <taxon>Legionellales</taxon>
        <taxon>Legionellaceae</taxon>
        <taxon>Legionella</taxon>
    </lineage>
</organism>
<dbReference type="Gene3D" id="1.20.1280.280">
    <property type="match status" value="1"/>
</dbReference>
<reference evidence="2 3" key="1">
    <citation type="submission" date="2015-11" db="EMBL/GenBank/DDBJ databases">
        <title>Genomic analysis of 38 Legionella species identifies large and diverse effector repertoires.</title>
        <authorList>
            <person name="Burstein D."/>
            <person name="Amaro F."/>
            <person name="Zusman T."/>
            <person name="Lifshitz Z."/>
            <person name="Cohen O."/>
            <person name="Gilbert J.A."/>
            <person name="Pupko T."/>
            <person name="Shuman H.A."/>
            <person name="Segal G."/>
        </authorList>
    </citation>
    <scope>NUCLEOTIDE SEQUENCE [LARGE SCALE GENOMIC DNA]</scope>
    <source>
        <strain evidence="2 3">SE-32A-C8</strain>
    </source>
</reference>
<accession>A0A0W0TUA2</accession>
<dbReference type="InterPro" id="IPR038346">
    <property type="entry name" value="DrrA_PI4P-bd_sf"/>
</dbReference>
<evidence type="ECO:0000259" key="1">
    <source>
        <dbReference type="Pfam" id="PF14860"/>
    </source>
</evidence>
<dbReference type="AlphaFoldDB" id="A0A0W0TUA2"/>
<keyword evidence="3" id="KW-1185">Reference proteome</keyword>
<name>A0A0W0TUA2_LEGER</name>
<dbReference type="PATRIC" id="fig|448.7.peg.615"/>